<name>A0ABU1SER7_9MICO</name>
<feature type="domain" description="Pyridoxamine 5'-phosphate oxidase N-terminal" evidence="7">
    <location>
        <begin position="68"/>
        <end position="197"/>
    </location>
</feature>
<sequence length="247" mass="27069">MSGTSPPSTSGPRGSRPTALDDVDSTPTLHERLRERLRALPAIVGSPPPFDPQLAPESPRELVLEWLDAAISAGVPEAHAATLSTVDASGRPDARVLALKDITPDGSFEIASGGESAKAAQLRSNPACALSFFWTPLARAIRIRGTAIPATADEAAADFLARPLDARAITLLGRQSDPIGIDEDPRALIADSLDRVQDRPEMISRDWTVWRIRPETIEFWQGSPDRSHLRLRYHRDGDRWNHERLWA</sequence>
<organism evidence="9 10">
    <name type="scientific">Microbacterium resistens</name>
    <dbReference type="NCBI Taxonomy" id="156977"/>
    <lineage>
        <taxon>Bacteria</taxon>
        <taxon>Bacillati</taxon>
        <taxon>Actinomycetota</taxon>
        <taxon>Actinomycetes</taxon>
        <taxon>Micrococcales</taxon>
        <taxon>Microbacteriaceae</taxon>
        <taxon>Microbacterium</taxon>
    </lineage>
</organism>
<dbReference type="SUPFAM" id="SSF50475">
    <property type="entry name" value="FMN-binding split barrel"/>
    <property type="match status" value="1"/>
</dbReference>
<evidence type="ECO:0000256" key="2">
    <source>
        <dbReference type="ARBA" id="ARBA00007301"/>
    </source>
</evidence>
<keyword evidence="10" id="KW-1185">Reference proteome</keyword>
<keyword evidence="3" id="KW-0285">Flavoprotein</keyword>
<dbReference type="Pfam" id="PF01243">
    <property type="entry name" value="PNPOx_N"/>
    <property type="match status" value="1"/>
</dbReference>
<dbReference type="NCBIfam" id="NF004231">
    <property type="entry name" value="PRK05679.1"/>
    <property type="match status" value="1"/>
</dbReference>
<dbReference type="PANTHER" id="PTHR10851">
    <property type="entry name" value="PYRIDOXINE-5-PHOSPHATE OXIDASE"/>
    <property type="match status" value="1"/>
</dbReference>
<accession>A0ABU1SER7</accession>
<evidence type="ECO:0000256" key="3">
    <source>
        <dbReference type="ARBA" id="ARBA00022630"/>
    </source>
</evidence>
<keyword evidence="4" id="KW-0288">FMN</keyword>
<comment type="caution">
    <text evidence="9">The sequence shown here is derived from an EMBL/GenBank/DDBJ whole genome shotgun (WGS) entry which is preliminary data.</text>
</comment>
<dbReference type="PANTHER" id="PTHR10851:SF0">
    <property type="entry name" value="PYRIDOXINE-5'-PHOSPHATE OXIDASE"/>
    <property type="match status" value="1"/>
</dbReference>
<dbReference type="InterPro" id="IPR000659">
    <property type="entry name" value="Pyridox_Oxase"/>
</dbReference>
<dbReference type="EC" id="1.4.3.5" evidence="9"/>
<dbReference type="GO" id="GO:0004733">
    <property type="term" value="F:pyridoxamine phosphate oxidase activity"/>
    <property type="evidence" value="ECO:0007669"/>
    <property type="project" value="UniProtKB-EC"/>
</dbReference>
<comment type="similarity">
    <text evidence="2">Belongs to the pyridoxamine 5'-phosphate oxidase family.</text>
</comment>
<evidence type="ECO:0000256" key="1">
    <source>
        <dbReference type="ARBA" id="ARBA00001917"/>
    </source>
</evidence>
<evidence type="ECO:0000256" key="6">
    <source>
        <dbReference type="SAM" id="MobiDB-lite"/>
    </source>
</evidence>
<dbReference type="Gene3D" id="2.30.110.10">
    <property type="entry name" value="Electron Transport, Fmn-binding Protein, Chain A"/>
    <property type="match status" value="1"/>
</dbReference>
<comment type="cofactor">
    <cofactor evidence="1">
        <name>FMN</name>
        <dbReference type="ChEBI" id="CHEBI:58210"/>
    </cofactor>
</comment>
<evidence type="ECO:0000313" key="10">
    <source>
        <dbReference type="Proteomes" id="UP001259347"/>
    </source>
</evidence>
<evidence type="ECO:0000256" key="4">
    <source>
        <dbReference type="ARBA" id="ARBA00022643"/>
    </source>
</evidence>
<dbReference type="InterPro" id="IPR011576">
    <property type="entry name" value="Pyridox_Oxase_N"/>
</dbReference>
<keyword evidence="5 9" id="KW-0560">Oxidoreductase</keyword>
<dbReference type="EMBL" id="JAVDUM010000008">
    <property type="protein sequence ID" value="MDR6867382.1"/>
    <property type="molecule type" value="Genomic_DNA"/>
</dbReference>
<proteinExistence type="inferred from homology"/>
<protein>
    <submittedName>
        <fullName evidence="9">Pyridoxamine 5'-phosphate oxidase</fullName>
        <ecNumber evidence="9">1.4.3.5</ecNumber>
    </submittedName>
</protein>
<feature type="domain" description="Pyridoxine 5'-phosphate oxidase dimerisation C-terminal" evidence="8">
    <location>
        <begin position="207"/>
        <end position="246"/>
    </location>
</feature>
<reference evidence="9 10" key="1">
    <citation type="submission" date="2023-07" db="EMBL/GenBank/DDBJ databases">
        <title>Sorghum-associated microbial communities from plants grown in Nebraska, USA.</title>
        <authorList>
            <person name="Schachtman D."/>
        </authorList>
    </citation>
    <scope>NUCLEOTIDE SEQUENCE [LARGE SCALE GENOMIC DNA]</scope>
    <source>
        <strain evidence="9 10">2980</strain>
    </source>
</reference>
<feature type="compositionally biased region" description="Low complexity" evidence="6">
    <location>
        <begin position="1"/>
        <end position="18"/>
    </location>
</feature>
<gene>
    <name evidence="9" type="ORF">J2Y69_001985</name>
</gene>
<dbReference type="Pfam" id="PF10590">
    <property type="entry name" value="PNP_phzG_C"/>
    <property type="match status" value="1"/>
</dbReference>
<feature type="region of interest" description="Disordered" evidence="6">
    <location>
        <begin position="1"/>
        <end position="28"/>
    </location>
</feature>
<dbReference type="InterPro" id="IPR012349">
    <property type="entry name" value="Split_barrel_FMN-bd"/>
</dbReference>
<evidence type="ECO:0000313" key="9">
    <source>
        <dbReference type="EMBL" id="MDR6867382.1"/>
    </source>
</evidence>
<dbReference type="InterPro" id="IPR019576">
    <property type="entry name" value="Pyridoxamine_oxidase_dimer_C"/>
</dbReference>
<evidence type="ECO:0000256" key="5">
    <source>
        <dbReference type="ARBA" id="ARBA00023002"/>
    </source>
</evidence>
<evidence type="ECO:0000259" key="7">
    <source>
        <dbReference type="Pfam" id="PF01243"/>
    </source>
</evidence>
<evidence type="ECO:0000259" key="8">
    <source>
        <dbReference type="Pfam" id="PF10590"/>
    </source>
</evidence>
<dbReference type="RefSeq" id="WP_310020129.1">
    <property type="nucleotide sequence ID" value="NZ_JAVDUM010000008.1"/>
</dbReference>
<dbReference type="Proteomes" id="UP001259347">
    <property type="component" value="Unassembled WGS sequence"/>
</dbReference>